<feature type="domain" description="HTH cro/C1-type" evidence="2">
    <location>
        <begin position="63"/>
        <end position="116"/>
    </location>
</feature>
<dbReference type="SUPFAM" id="SSF47413">
    <property type="entry name" value="lambda repressor-like DNA-binding domains"/>
    <property type="match status" value="1"/>
</dbReference>
<organism evidence="3 4">
    <name type="scientific">Shewanella putrefaciens</name>
    <name type="common">Pseudomonas putrefaciens</name>
    <dbReference type="NCBI Taxonomy" id="24"/>
    <lineage>
        <taxon>Bacteria</taxon>
        <taxon>Pseudomonadati</taxon>
        <taxon>Pseudomonadota</taxon>
        <taxon>Gammaproteobacteria</taxon>
        <taxon>Alteromonadales</taxon>
        <taxon>Shewanellaceae</taxon>
        <taxon>Shewanella</taxon>
    </lineage>
</organism>
<keyword evidence="4" id="KW-1185">Reference proteome</keyword>
<accession>A0ABX8XHA1</accession>
<comment type="similarity">
    <text evidence="1">Belongs to the short-chain fatty acyl-CoA assimilation regulator (ScfR) family.</text>
</comment>
<dbReference type="InterPro" id="IPR039060">
    <property type="entry name" value="Antitox_HigA"/>
</dbReference>
<dbReference type="Gene3D" id="1.10.10.2910">
    <property type="match status" value="1"/>
</dbReference>
<protein>
    <submittedName>
        <fullName evidence="3">ImmA/IrrE family metallo-endopeptidase</fullName>
    </submittedName>
</protein>
<dbReference type="Proteomes" id="UP000827084">
    <property type="component" value="Chromosome"/>
</dbReference>
<evidence type="ECO:0000313" key="3">
    <source>
        <dbReference type="EMBL" id="QYX74482.1"/>
    </source>
</evidence>
<dbReference type="InterPro" id="IPR010359">
    <property type="entry name" value="IrrE_HExxH"/>
</dbReference>
<dbReference type="InterPro" id="IPR010982">
    <property type="entry name" value="Lambda_DNA-bd_dom_sf"/>
</dbReference>
<dbReference type="PROSITE" id="PS50943">
    <property type="entry name" value="HTH_CROC1"/>
    <property type="match status" value="1"/>
</dbReference>
<evidence type="ECO:0000313" key="4">
    <source>
        <dbReference type="Proteomes" id="UP000827084"/>
    </source>
</evidence>
<dbReference type="PANTHER" id="PTHR40455">
    <property type="entry name" value="ANTITOXIN HIGA"/>
    <property type="match status" value="1"/>
</dbReference>
<reference evidence="3 4" key="1">
    <citation type="submission" date="2021-08" db="EMBL/GenBank/DDBJ databases">
        <title>Shewanella putrefaciens YZ-J, complete genome.</title>
        <authorList>
            <person name="Yi Z."/>
        </authorList>
    </citation>
    <scope>NUCLEOTIDE SEQUENCE [LARGE SCALE GENOMIC DNA]</scope>
    <source>
        <strain evidence="3 4">YZ-J</strain>
    </source>
</reference>
<evidence type="ECO:0000259" key="2">
    <source>
        <dbReference type="PROSITE" id="PS50943"/>
    </source>
</evidence>
<gene>
    <name evidence="3" type="ORF">K3G22_08865</name>
</gene>
<evidence type="ECO:0000256" key="1">
    <source>
        <dbReference type="ARBA" id="ARBA00007227"/>
    </source>
</evidence>
<dbReference type="RefSeq" id="WP_025008600.1">
    <property type="nucleotide sequence ID" value="NZ_BMPK01000003.1"/>
</dbReference>
<dbReference type="InterPro" id="IPR001387">
    <property type="entry name" value="Cro/C1-type_HTH"/>
</dbReference>
<dbReference type="EMBL" id="CP080635">
    <property type="protein sequence ID" value="QYX74482.1"/>
    <property type="molecule type" value="Genomic_DNA"/>
</dbReference>
<dbReference type="GeneID" id="67443367"/>
<dbReference type="Pfam" id="PF06114">
    <property type="entry name" value="Peptidase_M78"/>
    <property type="match status" value="1"/>
</dbReference>
<sequence length="401" mass="45414">MDVRVIRTVQQYESYLDEVQALISIGPKITLEQSERLELLTVLLESYENSKYPVESPDPIDAIIFRMHEKGLKQADLAPFFGTNSRVSEVLNRKRPLTVQMIRSLSIGLGISADTLVGASLPEQSHKSQFVDWSKFPIREMAKRGWIDNISKVAKDNVEDLVKNFIAEAGLQFGNASFRKTFYGEAETPTSRYALYAWLARVIQNARIRKSEIGTFNSTELSANYLKELAQLSRFDAGPLLAIEQLEKSGIVVIIEPALKGTLLDGAALKDSDGTPILGLTLRYDRLDHFWFTLLHEVAHIWKHVDGNEAFLDDLDSSSEDRKESEANRLAAEAFIPRIQWRRSDAFTNPNKDTIERFARDLKIHPAVIAGRLRKELGNYSLFSDLVGQNQVRRLFSSIQE</sequence>
<dbReference type="PANTHER" id="PTHR40455:SF1">
    <property type="entry name" value="ANTITOXIN HIGA"/>
    <property type="match status" value="1"/>
</dbReference>
<name>A0ABX8XHA1_SHEPU</name>
<proteinExistence type="inferred from homology"/>